<proteinExistence type="predicted"/>
<evidence type="ECO:0000259" key="1">
    <source>
        <dbReference type="Pfam" id="PF03537"/>
    </source>
</evidence>
<evidence type="ECO:0000313" key="3">
    <source>
        <dbReference type="Proteomes" id="UP000235786"/>
    </source>
</evidence>
<accession>A0A2J6R2A0</accession>
<sequence>MHFLITEAQNRGLGIVLKNADALAADTSLTDLLDFAVVEECFTSLTHNSNGTSSNSCSNWGAFYKNITHPKPVHNIEYPVALGTSATPVDSSPWNTDLVSSRCAAWATET</sequence>
<dbReference type="EMBL" id="KZ613958">
    <property type="protein sequence ID" value="PMD32647.1"/>
    <property type="molecule type" value="Genomic_DNA"/>
</dbReference>
<gene>
    <name evidence="2" type="ORF">L207DRAFT_590343</name>
</gene>
<organism evidence="2 3">
    <name type="scientific">Hyaloscypha variabilis (strain UAMH 11265 / GT02V1 / F)</name>
    <name type="common">Meliniomyces variabilis</name>
    <dbReference type="NCBI Taxonomy" id="1149755"/>
    <lineage>
        <taxon>Eukaryota</taxon>
        <taxon>Fungi</taxon>
        <taxon>Dikarya</taxon>
        <taxon>Ascomycota</taxon>
        <taxon>Pezizomycotina</taxon>
        <taxon>Leotiomycetes</taxon>
        <taxon>Helotiales</taxon>
        <taxon>Hyaloscyphaceae</taxon>
        <taxon>Hyaloscypha</taxon>
        <taxon>Hyaloscypha variabilis</taxon>
    </lineage>
</organism>
<feature type="domain" description="Glycoside-hydrolase family GH114 TIM-barrel" evidence="1">
    <location>
        <begin position="1"/>
        <end position="84"/>
    </location>
</feature>
<dbReference type="Proteomes" id="UP000235786">
    <property type="component" value="Unassembled WGS sequence"/>
</dbReference>
<dbReference type="AlphaFoldDB" id="A0A2J6R2A0"/>
<dbReference type="Pfam" id="PF03537">
    <property type="entry name" value="Glyco_hydro_114"/>
    <property type="match status" value="1"/>
</dbReference>
<protein>
    <recommendedName>
        <fullName evidence="1">Glycoside-hydrolase family GH114 TIM-barrel domain-containing protein</fullName>
    </recommendedName>
</protein>
<keyword evidence="3" id="KW-1185">Reference proteome</keyword>
<name>A0A2J6R2A0_HYAVF</name>
<reference evidence="2 3" key="1">
    <citation type="submission" date="2016-04" db="EMBL/GenBank/DDBJ databases">
        <title>A degradative enzymes factory behind the ericoid mycorrhizal symbiosis.</title>
        <authorList>
            <consortium name="DOE Joint Genome Institute"/>
            <person name="Martino E."/>
            <person name="Morin E."/>
            <person name="Grelet G."/>
            <person name="Kuo A."/>
            <person name="Kohler A."/>
            <person name="Daghino S."/>
            <person name="Barry K."/>
            <person name="Choi C."/>
            <person name="Cichocki N."/>
            <person name="Clum A."/>
            <person name="Copeland A."/>
            <person name="Hainaut M."/>
            <person name="Haridas S."/>
            <person name="Labutti K."/>
            <person name="Lindquist E."/>
            <person name="Lipzen A."/>
            <person name="Khouja H.-R."/>
            <person name="Murat C."/>
            <person name="Ohm R."/>
            <person name="Olson A."/>
            <person name="Spatafora J."/>
            <person name="Veneault-Fourrey C."/>
            <person name="Henrissat B."/>
            <person name="Grigoriev I."/>
            <person name="Martin F."/>
            <person name="Perotto S."/>
        </authorList>
    </citation>
    <scope>NUCLEOTIDE SEQUENCE [LARGE SCALE GENOMIC DNA]</scope>
    <source>
        <strain evidence="2 3">F</strain>
    </source>
</reference>
<dbReference type="InterPro" id="IPR004352">
    <property type="entry name" value="GH114_TIM-barrel"/>
</dbReference>
<evidence type="ECO:0000313" key="2">
    <source>
        <dbReference type="EMBL" id="PMD32647.1"/>
    </source>
</evidence>